<dbReference type="Gene3D" id="3.40.50.1820">
    <property type="entry name" value="alpha/beta hydrolase"/>
    <property type="match status" value="1"/>
</dbReference>
<evidence type="ECO:0000313" key="4">
    <source>
        <dbReference type="Proteomes" id="UP000694501"/>
    </source>
</evidence>
<accession>A0A949JHS9</accession>
<dbReference type="AlphaFoldDB" id="A0A949JHS9"/>
<feature type="domain" description="Alpha/beta hydrolase fold-3" evidence="2">
    <location>
        <begin position="225"/>
        <end position="356"/>
    </location>
</feature>
<name>A0A949JHS9_9ACTN</name>
<feature type="signal peptide" evidence="1">
    <location>
        <begin position="1"/>
        <end position="19"/>
    </location>
</feature>
<sequence length="378" mass="39655">MRVGTTAAVAATTMLTAGAAAVAAGRYGAGAALGRGSATAAPPGFAPGGLTVHDLDPERGHITLTRSLDSALPGRYGLVAPGCHAAVGEVLGTGPTPDTLRRRLERVDSGELRPGTRVRMTPQVYAGNPGDALGLPYAEVEVPGELGTLPAWFLPGTRDTWVLTVHGLGTTREHPMVAMPLLDRMQTPVLAPCHRGDAGAPRSPDGVGHLGATEWRDLDAAMRYAVRHGANRIVLYGWSTGASMALHAAAHSALRAHISGLVLDSPVLDWRAAVRALVARRVPGPLLPLAARAAEARAALDPARLARLADPSWLTVPALVIQGRDDPIADWSTARQFAAARPELVTLDLFPDATHAASWNADQEGCEETLRRFLTPLM</sequence>
<dbReference type="InterPro" id="IPR013094">
    <property type="entry name" value="AB_hydrolase_3"/>
</dbReference>
<keyword evidence="4" id="KW-1185">Reference proteome</keyword>
<dbReference type="GO" id="GO:0016787">
    <property type="term" value="F:hydrolase activity"/>
    <property type="evidence" value="ECO:0007669"/>
    <property type="project" value="InterPro"/>
</dbReference>
<gene>
    <name evidence="3" type="ORF">JGS22_019305</name>
</gene>
<dbReference type="Pfam" id="PF07859">
    <property type="entry name" value="Abhydrolase_3"/>
    <property type="match status" value="1"/>
</dbReference>
<organism evidence="3 4">
    <name type="scientific">Streptomyces tardus</name>
    <dbReference type="NCBI Taxonomy" id="2780544"/>
    <lineage>
        <taxon>Bacteria</taxon>
        <taxon>Bacillati</taxon>
        <taxon>Actinomycetota</taxon>
        <taxon>Actinomycetes</taxon>
        <taxon>Kitasatosporales</taxon>
        <taxon>Streptomycetaceae</taxon>
        <taxon>Streptomyces</taxon>
    </lineage>
</organism>
<reference evidence="3" key="1">
    <citation type="submission" date="2021-06" db="EMBL/GenBank/DDBJ databases">
        <title>Sequencing of actinobacteria type strains.</title>
        <authorList>
            <person name="Nguyen G.-S."/>
            <person name="Wentzel A."/>
        </authorList>
    </citation>
    <scope>NUCLEOTIDE SEQUENCE</scope>
    <source>
        <strain evidence="3">P38-E01</strain>
    </source>
</reference>
<dbReference type="EMBL" id="JAELVF020000001">
    <property type="protein sequence ID" value="MBU7599712.1"/>
    <property type="molecule type" value="Genomic_DNA"/>
</dbReference>
<keyword evidence="1" id="KW-0732">Signal</keyword>
<evidence type="ECO:0000259" key="2">
    <source>
        <dbReference type="Pfam" id="PF07859"/>
    </source>
</evidence>
<evidence type="ECO:0000256" key="1">
    <source>
        <dbReference type="SAM" id="SignalP"/>
    </source>
</evidence>
<evidence type="ECO:0000313" key="3">
    <source>
        <dbReference type="EMBL" id="MBU7599712.1"/>
    </source>
</evidence>
<protein>
    <submittedName>
        <fullName evidence="3">Lysophospholipase</fullName>
    </submittedName>
</protein>
<comment type="caution">
    <text evidence="3">The sequence shown here is derived from an EMBL/GenBank/DDBJ whole genome shotgun (WGS) entry which is preliminary data.</text>
</comment>
<dbReference type="PANTHER" id="PTHR12277:SF79">
    <property type="entry name" value="XAA-PRO DIPEPTIDYL-PEPTIDASE-RELATED"/>
    <property type="match status" value="1"/>
</dbReference>
<dbReference type="InterPro" id="IPR029058">
    <property type="entry name" value="AB_hydrolase_fold"/>
</dbReference>
<dbReference type="RefSeq" id="WP_211038856.1">
    <property type="nucleotide sequence ID" value="NZ_JAELVF020000001.1"/>
</dbReference>
<proteinExistence type="predicted"/>
<feature type="chain" id="PRO_5037577447" evidence="1">
    <location>
        <begin position="20"/>
        <end position="378"/>
    </location>
</feature>
<dbReference type="Proteomes" id="UP000694501">
    <property type="component" value="Unassembled WGS sequence"/>
</dbReference>
<dbReference type="PANTHER" id="PTHR12277">
    <property type="entry name" value="ALPHA/BETA HYDROLASE DOMAIN-CONTAINING PROTEIN"/>
    <property type="match status" value="1"/>
</dbReference>
<dbReference type="SUPFAM" id="SSF53474">
    <property type="entry name" value="alpha/beta-Hydrolases"/>
    <property type="match status" value="1"/>
</dbReference>